<name>M3K020_CANMX</name>
<protein>
    <submittedName>
        <fullName evidence="2">Uncharacterized protein</fullName>
    </submittedName>
</protein>
<comment type="caution">
    <text evidence="2">The sequence shown here is derived from an EMBL/GenBank/DDBJ whole genome shotgun (WGS) entry which is preliminary data.</text>
</comment>
<evidence type="ECO:0000313" key="2">
    <source>
        <dbReference type="EMBL" id="EMG48600.1"/>
    </source>
</evidence>
<feature type="region of interest" description="Disordered" evidence="1">
    <location>
        <begin position="260"/>
        <end position="280"/>
    </location>
</feature>
<feature type="compositionally biased region" description="Acidic residues" evidence="1">
    <location>
        <begin position="262"/>
        <end position="280"/>
    </location>
</feature>
<dbReference type="OrthoDB" id="4018970at2759"/>
<gene>
    <name evidence="2" type="ORF">G210_0799</name>
</gene>
<dbReference type="AlphaFoldDB" id="M3K020"/>
<keyword evidence="3" id="KW-1185">Reference proteome</keyword>
<accession>M3K020</accession>
<dbReference type="EMBL" id="AOGT01001028">
    <property type="protein sequence ID" value="EMG48600.1"/>
    <property type="molecule type" value="Genomic_DNA"/>
</dbReference>
<evidence type="ECO:0000313" key="3">
    <source>
        <dbReference type="Proteomes" id="UP000011777"/>
    </source>
</evidence>
<dbReference type="eggNOG" id="ENOG502RPZ6">
    <property type="taxonomic scope" value="Eukaryota"/>
</dbReference>
<dbReference type="OMA" id="WAEVWYN"/>
<sequence length="280" mass="32849">MEDKETKPYQSKVRFESTSGVSLHSIPDTENLQDIDLTDKNKVWHGSIDFIEQEQLVSTHMDGFEQTKYDKFIIHPFLKLRSKLEFKNGDKLWGETWYVPTNLDLILFNKNSSNGNDIDIRRITKLSNDGKDSIEKITDNTFKVIVQLPDSGFHPYYTNHDPENLTQIALGLKFKDSRKAAQFDYILSVFQAKYRHEQQSYYYDRMVYAVNIINFKTVMNEHEEDDDNEDEDDVISAELTDEELDDKFSNLSIMSKLRHDFTDEDDKDEDEDDFGEFIST</sequence>
<dbReference type="Proteomes" id="UP000011777">
    <property type="component" value="Unassembled WGS sequence"/>
</dbReference>
<organism evidence="2 3">
    <name type="scientific">Candida maltosa (strain Xu316)</name>
    <name type="common">Yeast</name>
    <dbReference type="NCBI Taxonomy" id="1245528"/>
    <lineage>
        <taxon>Eukaryota</taxon>
        <taxon>Fungi</taxon>
        <taxon>Dikarya</taxon>
        <taxon>Ascomycota</taxon>
        <taxon>Saccharomycotina</taxon>
        <taxon>Pichiomycetes</taxon>
        <taxon>Debaryomycetaceae</taxon>
        <taxon>Candida/Lodderomyces clade</taxon>
        <taxon>Candida</taxon>
    </lineage>
</organism>
<dbReference type="HOGENOM" id="CLU_956446_0_0_1"/>
<reference evidence="2 3" key="1">
    <citation type="submission" date="2013-02" db="EMBL/GenBank/DDBJ databases">
        <title>Genome sequence of Candida maltosa Xu316, a potential industrial strain for xylitol and ethanol production.</title>
        <authorList>
            <person name="Yu J."/>
            <person name="Wang Q."/>
            <person name="Geng X."/>
            <person name="Bao W."/>
            <person name="He P."/>
            <person name="Cai J."/>
        </authorList>
    </citation>
    <scope>NUCLEOTIDE SEQUENCE [LARGE SCALE GENOMIC DNA]</scope>
    <source>
        <strain evidence="3">Xu316</strain>
    </source>
</reference>
<evidence type="ECO:0000256" key="1">
    <source>
        <dbReference type="SAM" id="MobiDB-lite"/>
    </source>
</evidence>
<proteinExistence type="predicted"/>
<dbReference type="STRING" id="1245528.M3K020"/>